<name>A0A2Z4PLU8_9GAMM</name>
<dbReference type="RefSeq" id="WP_112134635.1">
    <property type="nucleotide sequence ID" value="NZ_CP016181.1"/>
</dbReference>
<dbReference type="Proteomes" id="UP000249898">
    <property type="component" value="Chromosome"/>
</dbReference>
<feature type="domain" description="Bacteriophage Mu GpT" evidence="1">
    <location>
        <begin position="10"/>
        <end position="296"/>
    </location>
</feature>
<proteinExistence type="predicted"/>
<protein>
    <submittedName>
        <fullName evidence="2">Phage head protein</fullName>
    </submittedName>
</protein>
<accession>A0A2Z4PLU8</accession>
<evidence type="ECO:0000313" key="2">
    <source>
        <dbReference type="EMBL" id="AWX98557.1"/>
    </source>
</evidence>
<dbReference type="Pfam" id="PF10124">
    <property type="entry name" value="Mu-like_gpT"/>
    <property type="match status" value="1"/>
</dbReference>
<evidence type="ECO:0000259" key="1">
    <source>
        <dbReference type="Pfam" id="PF10124"/>
    </source>
</evidence>
<evidence type="ECO:0000313" key="4">
    <source>
        <dbReference type="Proteomes" id="UP000249898"/>
    </source>
</evidence>
<evidence type="ECO:0000313" key="3">
    <source>
        <dbReference type="EMBL" id="AWX98679.1"/>
    </source>
</evidence>
<sequence length="298" mass="32501">MAFTEAQIVEALTVGSNAAFTEGLALVMPKWDKIATKVPSIGSSEFYGWIEDLPAIELWGSTRQLKELASHGYTIKNETYEASIKIKREDLEDDLIGKYAIIAKSWGRNSAIFPDKYSFPLLAAGFTTLCFDGQNYFDTDHPLGDTGDTYSNVIGNPSTDTGEPWFVYDNTQILLPIIFQERRPLKLEFVGATSEYAFFNNMVAQGVDGRAGFGFSFPQMCVGSKAPLTEANYNAAKVLLASMKSTNGQPLGTEAKVLTVGTANTAAAKKLILTQLVNGGDTNIYYNDVEVVSSAFIK</sequence>
<gene>
    <name evidence="2" type="ORF">A8139_00065</name>
    <name evidence="3" type="ORF">A8139_00740</name>
</gene>
<dbReference type="EMBL" id="CP016181">
    <property type="protein sequence ID" value="AWX98679.1"/>
    <property type="molecule type" value="Genomic_DNA"/>
</dbReference>
<reference evidence="2 4" key="1">
    <citation type="submission" date="2016-06" db="EMBL/GenBank/DDBJ databases">
        <title>The sequenced genome of the ice-adhering bacterium Marinomonas primoryensis, from Antarctica.</title>
        <authorList>
            <person name="Graham L."/>
            <person name="Vance T.D.R."/>
            <person name="Davies P.L."/>
        </authorList>
    </citation>
    <scope>NUCLEOTIDE SEQUENCE [LARGE SCALE GENOMIC DNA]</scope>
    <source>
        <strain evidence="2 4">AceL</strain>
    </source>
</reference>
<organism evidence="2 4">
    <name type="scientific">Marinomonas primoryensis</name>
    <dbReference type="NCBI Taxonomy" id="178399"/>
    <lineage>
        <taxon>Bacteria</taxon>
        <taxon>Pseudomonadati</taxon>
        <taxon>Pseudomonadota</taxon>
        <taxon>Gammaproteobacteria</taxon>
        <taxon>Oceanospirillales</taxon>
        <taxon>Oceanospirillaceae</taxon>
        <taxon>Marinomonas</taxon>
    </lineage>
</organism>
<dbReference type="EMBL" id="CP016181">
    <property type="protein sequence ID" value="AWX98557.1"/>
    <property type="molecule type" value="Genomic_DNA"/>
</dbReference>
<dbReference type="InterPro" id="IPR018774">
    <property type="entry name" value="Phage_Mu_GpT"/>
</dbReference>
<dbReference type="OrthoDB" id="9804833at2"/>
<dbReference type="AlphaFoldDB" id="A0A2Z4PLU8"/>